<dbReference type="GO" id="GO:0008677">
    <property type="term" value="F:2-dehydropantoate 2-reductase activity"/>
    <property type="evidence" value="ECO:0007669"/>
    <property type="project" value="UniProtKB-EC"/>
</dbReference>
<evidence type="ECO:0000259" key="6">
    <source>
        <dbReference type="Pfam" id="PF08546"/>
    </source>
</evidence>
<organism evidence="7 8">
    <name type="scientific">Candidatus Limenecus avicola</name>
    <dbReference type="NCBI Taxonomy" id="2840847"/>
    <lineage>
        <taxon>Bacteria</taxon>
        <taxon>Bacillati</taxon>
        <taxon>Bacillota</taxon>
        <taxon>Clostridia</taxon>
        <taxon>Eubacteriales</taxon>
        <taxon>Clostridiaceae</taxon>
        <taxon>Clostridiaceae incertae sedis</taxon>
        <taxon>Candidatus Limenecus</taxon>
    </lineage>
</organism>
<gene>
    <name evidence="7" type="ORF">IAD26_02115</name>
</gene>
<dbReference type="PANTHER" id="PTHR21708:SF26">
    <property type="entry name" value="2-DEHYDROPANTOATE 2-REDUCTASE"/>
    <property type="match status" value="1"/>
</dbReference>
<reference evidence="7" key="2">
    <citation type="journal article" date="2021" name="PeerJ">
        <title>Extensive microbial diversity within the chicken gut microbiome revealed by metagenomics and culture.</title>
        <authorList>
            <person name="Gilroy R."/>
            <person name="Ravi A."/>
            <person name="Getino M."/>
            <person name="Pursley I."/>
            <person name="Horton D.L."/>
            <person name="Alikhan N.F."/>
            <person name="Baker D."/>
            <person name="Gharbi K."/>
            <person name="Hall N."/>
            <person name="Watson M."/>
            <person name="Adriaenssens E.M."/>
            <person name="Foster-Nyarko E."/>
            <person name="Jarju S."/>
            <person name="Secka A."/>
            <person name="Antonio M."/>
            <person name="Oren A."/>
            <person name="Chaudhuri R.R."/>
            <person name="La Ragione R."/>
            <person name="Hildebrand F."/>
            <person name="Pallen M.J."/>
        </authorList>
    </citation>
    <scope>NUCLEOTIDE SEQUENCE</scope>
    <source>
        <strain evidence="7">CHK154-7741</strain>
    </source>
</reference>
<dbReference type="InterPro" id="IPR051402">
    <property type="entry name" value="KPR-Related"/>
</dbReference>
<dbReference type="Gene3D" id="1.10.1040.10">
    <property type="entry name" value="N-(1-d-carboxylethyl)-l-norvaline Dehydrogenase, domain 2"/>
    <property type="match status" value="1"/>
</dbReference>
<dbReference type="Proteomes" id="UP000886748">
    <property type="component" value="Unassembled WGS sequence"/>
</dbReference>
<dbReference type="InterPro" id="IPR003710">
    <property type="entry name" value="ApbA"/>
</dbReference>
<dbReference type="InterPro" id="IPR008927">
    <property type="entry name" value="6-PGluconate_DH-like_C_sf"/>
</dbReference>
<protein>
    <recommendedName>
        <fullName evidence="4">2-dehydropantoate 2-reductase</fullName>
        <ecNumber evidence="4">1.1.1.169</ecNumber>
    </recommendedName>
    <alternativeName>
        <fullName evidence="4">Ketopantoate reductase</fullName>
    </alternativeName>
</protein>
<comment type="function">
    <text evidence="4">Catalyzes the NADPH-dependent reduction of ketopantoate into pantoic acid.</text>
</comment>
<evidence type="ECO:0000256" key="2">
    <source>
        <dbReference type="ARBA" id="ARBA00022857"/>
    </source>
</evidence>
<keyword evidence="3 4" id="KW-0560">Oxidoreductase</keyword>
<dbReference type="Pfam" id="PF02558">
    <property type="entry name" value="ApbA"/>
    <property type="match status" value="1"/>
</dbReference>
<comment type="catalytic activity">
    <reaction evidence="4">
        <text>(R)-pantoate + NADP(+) = 2-dehydropantoate + NADPH + H(+)</text>
        <dbReference type="Rhea" id="RHEA:16233"/>
        <dbReference type="ChEBI" id="CHEBI:11561"/>
        <dbReference type="ChEBI" id="CHEBI:15378"/>
        <dbReference type="ChEBI" id="CHEBI:15980"/>
        <dbReference type="ChEBI" id="CHEBI:57783"/>
        <dbReference type="ChEBI" id="CHEBI:58349"/>
        <dbReference type="EC" id="1.1.1.169"/>
    </reaction>
</comment>
<evidence type="ECO:0000259" key="5">
    <source>
        <dbReference type="Pfam" id="PF02558"/>
    </source>
</evidence>
<evidence type="ECO:0000256" key="3">
    <source>
        <dbReference type="ARBA" id="ARBA00023002"/>
    </source>
</evidence>
<dbReference type="SUPFAM" id="SSF51735">
    <property type="entry name" value="NAD(P)-binding Rossmann-fold domains"/>
    <property type="match status" value="1"/>
</dbReference>
<feature type="domain" description="Ketopantoate reductase C-terminal" evidence="6">
    <location>
        <begin position="178"/>
        <end position="301"/>
    </location>
</feature>
<dbReference type="GO" id="GO:0015940">
    <property type="term" value="P:pantothenate biosynthetic process"/>
    <property type="evidence" value="ECO:0007669"/>
    <property type="project" value="UniProtKB-KW"/>
</dbReference>
<dbReference type="Gene3D" id="3.40.50.720">
    <property type="entry name" value="NAD(P)-binding Rossmann-like Domain"/>
    <property type="match status" value="1"/>
</dbReference>
<dbReference type="NCBIfam" id="TIGR00745">
    <property type="entry name" value="apbA_panE"/>
    <property type="match status" value="1"/>
</dbReference>
<keyword evidence="4" id="KW-0566">Pantothenate biosynthesis</keyword>
<dbReference type="InterPro" id="IPR036291">
    <property type="entry name" value="NAD(P)-bd_dom_sf"/>
</dbReference>
<evidence type="ECO:0000313" key="8">
    <source>
        <dbReference type="Proteomes" id="UP000886748"/>
    </source>
</evidence>
<dbReference type="Pfam" id="PF08546">
    <property type="entry name" value="ApbA_C"/>
    <property type="match status" value="1"/>
</dbReference>
<evidence type="ECO:0000313" key="7">
    <source>
        <dbReference type="EMBL" id="HIU91910.1"/>
    </source>
</evidence>
<proteinExistence type="inferred from homology"/>
<dbReference type="PANTHER" id="PTHR21708">
    <property type="entry name" value="PROBABLE 2-DEHYDROPANTOATE 2-REDUCTASE"/>
    <property type="match status" value="1"/>
</dbReference>
<dbReference type="EMBL" id="DVOD01000016">
    <property type="protein sequence ID" value="HIU91910.1"/>
    <property type="molecule type" value="Genomic_DNA"/>
</dbReference>
<dbReference type="InterPro" id="IPR013332">
    <property type="entry name" value="KPR_N"/>
</dbReference>
<dbReference type="GO" id="GO:0005737">
    <property type="term" value="C:cytoplasm"/>
    <property type="evidence" value="ECO:0007669"/>
    <property type="project" value="TreeGrafter"/>
</dbReference>
<dbReference type="InterPro" id="IPR013752">
    <property type="entry name" value="KPA_reductase"/>
</dbReference>
<evidence type="ECO:0000256" key="4">
    <source>
        <dbReference type="RuleBase" id="RU362068"/>
    </source>
</evidence>
<comment type="pathway">
    <text evidence="4">Cofactor biosynthesis; (R)-pantothenate biosynthesis; (R)-pantoate from 3-methyl-2-oxobutanoate: step 2/2.</text>
</comment>
<reference evidence="7" key="1">
    <citation type="submission" date="2020-10" db="EMBL/GenBank/DDBJ databases">
        <authorList>
            <person name="Gilroy R."/>
        </authorList>
    </citation>
    <scope>NUCLEOTIDE SEQUENCE</scope>
    <source>
        <strain evidence="7">CHK154-7741</strain>
    </source>
</reference>
<comment type="similarity">
    <text evidence="1 4">Belongs to the ketopantoate reductase family.</text>
</comment>
<feature type="domain" description="Ketopantoate reductase N-terminal" evidence="5">
    <location>
        <begin position="7"/>
        <end position="151"/>
    </location>
</feature>
<comment type="caution">
    <text evidence="7">The sequence shown here is derived from an EMBL/GenBank/DDBJ whole genome shotgun (WGS) entry which is preliminary data.</text>
</comment>
<dbReference type="EC" id="1.1.1.169" evidence="4"/>
<dbReference type="AlphaFoldDB" id="A0A9D1MZA0"/>
<accession>A0A9D1MZA0</accession>
<name>A0A9D1MZA0_9CLOT</name>
<dbReference type="SUPFAM" id="SSF48179">
    <property type="entry name" value="6-phosphogluconate dehydrogenase C-terminal domain-like"/>
    <property type="match status" value="1"/>
</dbReference>
<keyword evidence="2 4" id="KW-0521">NADP</keyword>
<sequence length="307" mass="34194">MNKVKNVIICGLGAIGTIYAARIADAGNINLKILLDKERIEKYKANPTVFNNKEYSFDYITGDYCGFNADLIIIATKNSGLMEAVDAVKNFVNENTVFLSLLNGISSEDVIASVYGFDKVLYSYYIGHTSTRQGRSIVHDGVYKTVFGEKDNQQLSKKVLKVKEFFDSTGIPYEIPVDMDYSRWWKFLVNVGYNQASAVLNASYGVFQNSERANNLAINLMQEAANLAKAMGVKNTHQLIAQVLDVIKTMLPETRTSMLQDIDAKRQTEVGIFAGYIVESAKKYSIPVPYNKVVLDIISAIDEKNAL</sequence>
<evidence type="ECO:0000256" key="1">
    <source>
        <dbReference type="ARBA" id="ARBA00007870"/>
    </source>
</evidence>
<dbReference type="InterPro" id="IPR013328">
    <property type="entry name" value="6PGD_dom2"/>
</dbReference>